<comment type="caution">
    <text evidence="1">The sequence shown here is derived from an EMBL/GenBank/DDBJ whole genome shotgun (WGS) entry which is preliminary data.</text>
</comment>
<name>A0A917UTS9_9BACI</name>
<dbReference type="AlphaFoldDB" id="A0A917UTS9"/>
<evidence type="ECO:0000313" key="1">
    <source>
        <dbReference type="EMBL" id="GGJ85394.1"/>
    </source>
</evidence>
<dbReference type="Proteomes" id="UP000658382">
    <property type="component" value="Unassembled WGS sequence"/>
</dbReference>
<organism evidence="1 2">
    <name type="scientific">Lentibacillus kapialis</name>
    <dbReference type="NCBI Taxonomy" id="340214"/>
    <lineage>
        <taxon>Bacteria</taxon>
        <taxon>Bacillati</taxon>
        <taxon>Bacillota</taxon>
        <taxon>Bacilli</taxon>
        <taxon>Bacillales</taxon>
        <taxon>Bacillaceae</taxon>
        <taxon>Lentibacillus</taxon>
    </lineage>
</organism>
<protein>
    <submittedName>
        <fullName evidence="1">Uncharacterized protein</fullName>
    </submittedName>
</protein>
<evidence type="ECO:0000313" key="2">
    <source>
        <dbReference type="Proteomes" id="UP000658382"/>
    </source>
</evidence>
<accession>A0A917UTS9</accession>
<gene>
    <name evidence="1" type="ORF">GCM10007063_04880</name>
</gene>
<reference evidence="1" key="1">
    <citation type="journal article" date="2014" name="Int. J. Syst. Evol. Microbiol.">
        <title>Complete genome sequence of Corynebacterium casei LMG S-19264T (=DSM 44701T), isolated from a smear-ripened cheese.</title>
        <authorList>
            <consortium name="US DOE Joint Genome Institute (JGI-PGF)"/>
            <person name="Walter F."/>
            <person name="Albersmeier A."/>
            <person name="Kalinowski J."/>
            <person name="Ruckert C."/>
        </authorList>
    </citation>
    <scope>NUCLEOTIDE SEQUENCE</scope>
    <source>
        <strain evidence="1">JCM 12580</strain>
    </source>
</reference>
<dbReference type="EMBL" id="BMNQ01000003">
    <property type="protein sequence ID" value="GGJ85394.1"/>
    <property type="molecule type" value="Genomic_DNA"/>
</dbReference>
<proteinExistence type="predicted"/>
<keyword evidence="2" id="KW-1185">Reference proteome</keyword>
<reference evidence="1" key="2">
    <citation type="submission" date="2020-09" db="EMBL/GenBank/DDBJ databases">
        <authorList>
            <person name="Sun Q."/>
            <person name="Ohkuma M."/>
        </authorList>
    </citation>
    <scope>NUCLEOTIDE SEQUENCE</scope>
    <source>
        <strain evidence="1">JCM 12580</strain>
    </source>
</reference>
<sequence>MDAPRGKQGYTHYIISEPKEHNFDNVSRTKTYQNFYDHTYQNIIRNEWFKKGG</sequence>
<dbReference type="RefSeq" id="WP_188631473.1">
    <property type="nucleotide sequence ID" value="NZ_BMNQ01000003.1"/>
</dbReference>